<dbReference type="GO" id="GO:0005507">
    <property type="term" value="F:copper ion binding"/>
    <property type="evidence" value="ECO:0007669"/>
    <property type="project" value="InterPro"/>
</dbReference>
<dbReference type="Gene3D" id="2.60.40.420">
    <property type="entry name" value="Cupredoxins - blue copper proteins"/>
    <property type="match status" value="3"/>
</dbReference>
<feature type="domain" description="EfeO-type cupredoxin-like" evidence="15">
    <location>
        <begin position="30"/>
        <end position="110"/>
    </location>
</feature>
<feature type="binding site" description="type 1 copper site" evidence="12">
    <location>
        <position position="252"/>
    </location>
    <ligand>
        <name>Cu cation</name>
        <dbReference type="ChEBI" id="CHEBI:23378"/>
        <label>1</label>
    </ligand>
</feature>
<feature type="binding site" description="type 1 copper site" evidence="12">
    <location>
        <position position="208"/>
    </location>
    <ligand>
        <name>Cu cation</name>
        <dbReference type="ChEBI" id="CHEBI:23378"/>
        <label>1</label>
    </ligand>
</feature>
<comment type="catalytic activity">
    <reaction evidence="11">
        <text>nitric oxide + Fe(III)-[cytochrome c] + H2O = Fe(II)-[cytochrome c] + nitrite + 2 H(+)</text>
        <dbReference type="Rhea" id="RHEA:15233"/>
        <dbReference type="Rhea" id="RHEA-COMP:10350"/>
        <dbReference type="Rhea" id="RHEA-COMP:14399"/>
        <dbReference type="ChEBI" id="CHEBI:15377"/>
        <dbReference type="ChEBI" id="CHEBI:15378"/>
        <dbReference type="ChEBI" id="CHEBI:16301"/>
        <dbReference type="ChEBI" id="CHEBI:16480"/>
        <dbReference type="ChEBI" id="CHEBI:29033"/>
        <dbReference type="ChEBI" id="CHEBI:29034"/>
        <dbReference type="EC" id="1.7.2.1"/>
    </reaction>
</comment>
<evidence type="ECO:0000256" key="7">
    <source>
        <dbReference type="ARBA" id="ARBA00022723"/>
    </source>
</evidence>
<dbReference type="EC" id="1.7.2.1" evidence="5"/>
<dbReference type="InParanoid" id="A0A0M9UBS1"/>
<organism evidence="16 17">
    <name type="scientific">Ardenticatena maritima</name>
    <dbReference type="NCBI Taxonomy" id="872965"/>
    <lineage>
        <taxon>Bacteria</taxon>
        <taxon>Bacillati</taxon>
        <taxon>Chloroflexota</taxon>
        <taxon>Ardenticatenia</taxon>
        <taxon>Ardenticatenales</taxon>
        <taxon>Ardenticatenaceae</taxon>
        <taxon>Ardenticatena</taxon>
    </lineage>
</organism>
<evidence type="ECO:0000259" key="14">
    <source>
        <dbReference type="Pfam" id="PF07732"/>
    </source>
</evidence>
<keyword evidence="8" id="KW-0677">Repeat</keyword>
<dbReference type="FunFam" id="2.60.40.420:FF:000093">
    <property type="entry name" value="Copper-containing nitrite reductase"/>
    <property type="match status" value="1"/>
</dbReference>
<feature type="binding site" description="type 1 copper site" evidence="12">
    <location>
        <position position="244"/>
    </location>
    <ligand>
        <name>Cu cation</name>
        <dbReference type="ChEBI" id="CHEBI:23378"/>
        <label>1</label>
    </ligand>
</feature>
<reference evidence="17" key="2">
    <citation type="submission" date="2015-08" db="EMBL/GenBank/DDBJ databases">
        <title>Draft Genome Sequence of a Heterotrophic Facultative Anaerobic Bacterium Ardenticatena maritima Strain 110S.</title>
        <authorList>
            <person name="Kawaichi S."/>
            <person name="Yoshida T."/>
            <person name="Sako Y."/>
            <person name="Nakamura R."/>
        </authorList>
    </citation>
    <scope>NUCLEOTIDE SEQUENCE [LARGE SCALE GENOMIC DNA]</scope>
    <source>
        <strain evidence="17">110S</strain>
    </source>
</reference>
<dbReference type="GO" id="GO:0050421">
    <property type="term" value="F:nitrite reductase (NO-forming) activity"/>
    <property type="evidence" value="ECO:0007669"/>
    <property type="project" value="UniProtKB-EC"/>
</dbReference>
<keyword evidence="10 12" id="KW-0186">Copper</keyword>
<dbReference type="InterPro" id="IPR001287">
    <property type="entry name" value="NO2-reductase_Cu"/>
</dbReference>
<keyword evidence="7 12" id="KW-0479">Metal-binding</keyword>
<sequence>MDYIPDITFTLQTSLSEKGLGFLGVGGDIDGEFNPTLVVPKGAVVQITLVNGDGMEHDITVPDFDAHSDHVVEKGATTTIVFKADKVGEFAYFCSIPGHRQAGMEGKIVVVEEGAEASAGAEDATGEDIVRDPTDLPPPVGDREPQVVRVDLETKEIVGQLADGTTYTYWTFNGKVPGPMIRVRVGDTVELHLKNDPNSKMTHSIDLHAVTGPGGGAVYTQTPPGEENVFTFKALNPGLYVYHCATPMVAHHIANGMYGLILVEPEGGLPPVDREFYVMQGEIYTQGKTGEKGFQEFSVEKLLAEEPEYLVFNGAAGGLTTEAHAMHANVGETVRIFFGVGGPNMTSSFHVIGEIFDRVYNQASLTSPALTDVQTTLVPPGGATMVEFKLQVPGRYILVDHALSRLEKGLVGFLFADGPDAPEIFKEGPAE</sequence>
<dbReference type="InterPro" id="IPR045087">
    <property type="entry name" value="Cu-oxidase_fam"/>
</dbReference>
<evidence type="ECO:0000256" key="3">
    <source>
        <dbReference type="ARBA" id="ARBA00010609"/>
    </source>
</evidence>
<comment type="caution">
    <text evidence="16">The sequence shown here is derived from an EMBL/GenBank/DDBJ whole genome shotgun (WGS) entry which is preliminary data.</text>
</comment>
<dbReference type="InterPro" id="IPR008972">
    <property type="entry name" value="Cupredoxin"/>
</dbReference>
<evidence type="ECO:0000256" key="9">
    <source>
        <dbReference type="ARBA" id="ARBA00023002"/>
    </source>
</evidence>
<evidence type="ECO:0000256" key="2">
    <source>
        <dbReference type="ARBA" id="ARBA00001973"/>
    </source>
</evidence>
<evidence type="ECO:0000313" key="16">
    <source>
        <dbReference type="EMBL" id="GAP62154.1"/>
    </source>
</evidence>
<dbReference type="PANTHER" id="PTHR11709">
    <property type="entry name" value="MULTI-COPPER OXIDASE"/>
    <property type="match status" value="1"/>
</dbReference>
<comment type="cofactor">
    <cofactor evidence="2 12">
        <name>Cu(2+)</name>
        <dbReference type="ChEBI" id="CHEBI:29036"/>
    </cofactor>
</comment>
<dbReference type="InterPro" id="IPR011707">
    <property type="entry name" value="Cu-oxidase-like_N"/>
</dbReference>
<evidence type="ECO:0000256" key="1">
    <source>
        <dbReference type="ARBA" id="ARBA00001960"/>
    </source>
</evidence>
<dbReference type="InterPro" id="IPR028096">
    <property type="entry name" value="EfeO_Cupredoxin"/>
</dbReference>
<dbReference type="InterPro" id="IPR033138">
    <property type="entry name" value="Cu_oxidase_CS"/>
</dbReference>
<keyword evidence="17" id="KW-1185">Reference proteome</keyword>
<proteinExistence type="inferred from homology"/>
<evidence type="ECO:0000259" key="15">
    <source>
        <dbReference type="Pfam" id="PF13473"/>
    </source>
</evidence>
<dbReference type="CDD" id="cd04208">
    <property type="entry name" value="CuRO_2_CuNIR"/>
    <property type="match status" value="1"/>
</dbReference>
<evidence type="ECO:0000256" key="10">
    <source>
        <dbReference type="ARBA" id="ARBA00023008"/>
    </source>
</evidence>
<reference evidence="16 17" key="1">
    <citation type="journal article" date="2015" name="Genome Announc.">
        <title>Draft Genome Sequence of a Heterotrophic Facultative Anaerobic Thermophilic Bacterium, Ardenticatena maritima Strain 110ST.</title>
        <authorList>
            <person name="Kawaichi S."/>
            <person name="Yoshida T."/>
            <person name="Sako Y."/>
            <person name="Nakamura R."/>
        </authorList>
    </citation>
    <scope>NUCLEOTIDE SEQUENCE [LARGE SCALE GENOMIC DNA]</scope>
    <source>
        <strain evidence="16 17">110S</strain>
    </source>
</reference>
<comment type="cofactor">
    <cofactor evidence="1 12">
        <name>Cu(+)</name>
        <dbReference type="ChEBI" id="CHEBI:49552"/>
    </cofactor>
</comment>
<evidence type="ECO:0000256" key="6">
    <source>
        <dbReference type="ARBA" id="ARBA00017290"/>
    </source>
</evidence>
<name>A0A0M9UBS1_9CHLR</name>
<protein>
    <recommendedName>
        <fullName evidence="6">Copper-containing nitrite reductase</fullName>
        <ecNumber evidence="5">1.7.2.1</ecNumber>
    </recommendedName>
</protein>
<evidence type="ECO:0000256" key="11">
    <source>
        <dbReference type="ARBA" id="ARBA00049340"/>
    </source>
</evidence>
<feature type="binding site" description="type 1 copper site" evidence="12">
    <location>
        <position position="243"/>
    </location>
    <ligand>
        <name>Cu cation</name>
        <dbReference type="ChEBI" id="CHEBI:23378"/>
        <label>1</label>
    </ligand>
</feature>
<dbReference type="AlphaFoldDB" id="A0A0M9UBS1"/>
<dbReference type="NCBIfam" id="TIGR02376">
    <property type="entry name" value="Cu_nitrite_red"/>
    <property type="match status" value="1"/>
</dbReference>
<feature type="binding site" description="type 1 copper site" evidence="12">
    <location>
        <position position="257"/>
    </location>
    <ligand>
        <name>Cu cation</name>
        <dbReference type="ChEBI" id="CHEBI:23378"/>
        <label>1</label>
    </ligand>
</feature>
<evidence type="ECO:0000256" key="5">
    <source>
        <dbReference type="ARBA" id="ARBA00011882"/>
    </source>
</evidence>
<comment type="similarity">
    <text evidence="3">Belongs to the multicopper oxidase family.</text>
</comment>
<dbReference type="CDD" id="cd00920">
    <property type="entry name" value="Cupredoxin"/>
    <property type="match status" value="1"/>
</dbReference>
<dbReference type="EMBL" id="BBZA01000033">
    <property type="protein sequence ID" value="GAP62154.1"/>
    <property type="molecule type" value="Genomic_DNA"/>
</dbReference>
<keyword evidence="9 16" id="KW-0560">Oxidoreductase</keyword>
<feature type="binding site" description="type 1 copper site" evidence="12">
    <location>
        <position position="401"/>
    </location>
    <ligand>
        <name>Cu cation</name>
        <dbReference type="ChEBI" id="CHEBI:23378"/>
        <label>1</label>
    </ligand>
</feature>
<gene>
    <name evidence="16" type="primary">nirK</name>
    <name evidence="16" type="ORF">ARMA_0578</name>
</gene>
<dbReference type="PROSITE" id="PS00196">
    <property type="entry name" value="COPPER_BLUE"/>
    <property type="match status" value="1"/>
</dbReference>
<evidence type="ECO:0000313" key="17">
    <source>
        <dbReference type="Proteomes" id="UP000037784"/>
    </source>
</evidence>
<dbReference type="PRINTS" id="PR00695">
    <property type="entry name" value="CUNO2RDTASE"/>
</dbReference>
<accession>A0A0M9UBS1</accession>
<dbReference type="Pfam" id="PF07732">
    <property type="entry name" value="Cu-oxidase_3"/>
    <property type="match status" value="1"/>
</dbReference>
<comment type="subunit">
    <text evidence="4">Homotrimer.</text>
</comment>
<dbReference type="PANTHER" id="PTHR11709:SF394">
    <property type="entry name" value="FI03373P-RELATED"/>
    <property type="match status" value="1"/>
</dbReference>
<dbReference type="InterPro" id="IPR028871">
    <property type="entry name" value="BlueCu_1_BS"/>
</dbReference>
<dbReference type="Pfam" id="PF13473">
    <property type="entry name" value="Cupredoxin_1"/>
    <property type="match status" value="1"/>
</dbReference>
<evidence type="ECO:0000256" key="4">
    <source>
        <dbReference type="ARBA" id="ARBA00011233"/>
    </source>
</evidence>
<feature type="domain" description="Plastocyanin-like" evidence="14">
    <location>
        <begin position="161"/>
        <end position="266"/>
    </location>
</feature>
<dbReference type="Proteomes" id="UP000037784">
    <property type="component" value="Unassembled WGS sequence"/>
</dbReference>
<dbReference type="PROSITE" id="PS00079">
    <property type="entry name" value="MULTICOPPER_OXIDASE1"/>
    <property type="match status" value="1"/>
</dbReference>
<feature type="region of interest" description="Disordered" evidence="13">
    <location>
        <begin position="116"/>
        <end position="143"/>
    </location>
</feature>
<dbReference type="CDD" id="cd11020">
    <property type="entry name" value="CuRO_1_CuNIR"/>
    <property type="match status" value="1"/>
</dbReference>
<feature type="binding site" description="type 1 copper site" evidence="12">
    <location>
        <position position="203"/>
    </location>
    <ligand>
        <name>Cu cation</name>
        <dbReference type="ChEBI" id="CHEBI:23378"/>
        <label>1</label>
    </ligand>
</feature>
<evidence type="ECO:0000256" key="8">
    <source>
        <dbReference type="ARBA" id="ARBA00022737"/>
    </source>
</evidence>
<evidence type="ECO:0000256" key="13">
    <source>
        <dbReference type="SAM" id="MobiDB-lite"/>
    </source>
</evidence>
<dbReference type="SUPFAM" id="SSF49503">
    <property type="entry name" value="Cupredoxins"/>
    <property type="match status" value="3"/>
</dbReference>
<evidence type="ECO:0000256" key="12">
    <source>
        <dbReference type="PIRSR" id="PIRSR601287-1"/>
    </source>
</evidence>